<dbReference type="GO" id="GO:0031591">
    <property type="term" value="P:wybutosine biosynthetic process"/>
    <property type="evidence" value="ECO:0007669"/>
    <property type="project" value="TreeGrafter"/>
</dbReference>
<dbReference type="Pfam" id="PF04072">
    <property type="entry name" value="LCM"/>
    <property type="match status" value="1"/>
</dbReference>
<dbReference type="InterPro" id="IPR029063">
    <property type="entry name" value="SAM-dependent_MTases_sf"/>
</dbReference>
<evidence type="ECO:0000313" key="4">
    <source>
        <dbReference type="Proteomes" id="UP001321473"/>
    </source>
</evidence>
<reference evidence="3 4" key="1">
    <citation type="journal article" date="2023" name="Arcadia Sci">
        <title>De novo assembly of a long-read Amblyomma americanum tick genome.</title>
        <authorList>
            <person name="Chou S."/>
            <person name="Poskanzer K.E."/>
            <person name="Rollins M."/>
            <person name="Thuy-Boun P.S."/>
        </authorList>
    </citation>
    <scope>NUCLEOTIDE SEQUENCE [LARGE SCALE GENOMIC DNA]</scope>
    <source>
        <strain evidence="3">F_SG_1</strain>
        <tissue evidence="3">Salivary glands</tissue>
    </source>
</reference>
<dbReference type="GO" id="GO:0008175">
    <property type="term" value="F:tRNA methyltransferase activity"/>
    <property type="evidence" value="ECO:0007669"/>
    <property type="project" value="TreeGrafter"/>
</dbReference>
<dbReference type="InterPro" id="IPR007213">
    <property type="entry name" value="Ppm1/Ppm2/Tcmp"/>
</dbReference>
<dbReference type="Proteomes" id="UP001321473">
    <property type="component" value="Unassembled WGS sequence"/>
</dbReference>
<dbReference type="GO" id="GO:0030488">
    <property type="term" value="P:tRNA methylation"/>
    <property type="evidence" value="ECO:0007669"/>
    <property type="project" value="TreeGrafter"/>
</dbReference>
<keyword evidence="1" id="KW-0489">Methyltransferase</keyword>
<keyword evidence="4" id="KW-1185">Reference proteome</keyword>
<keyword evidence="2" id="KW-0808">Transferase</keyword>
<dbReference type="PANTHER" id="PTHR46529">
    <property type="entry name" value="TRNA WYBUTOSINE-SYNTHESIZING PROTEIN 4"/>
    <property type="match status" value="1"/>
</dbReference>
<sequence length="294" mass="33020">MSLLFESYCDFFKDETPCQVLSLGAGYDANFFRLKAACALPDGCRYFEVDLPAVAANKREIIESSSDLSSLASGSATSGPQAQYCLLGQDICDLNGLEPALRGRGLDFHVPTLVFAECVLSYLDTRHSDRLIEWISSKFDDVALAVYEQVEPRDAFAIVMLGHFESLGSPLKSLHKYPDVRSLRSRYLTRGFEACDCVSMDEFVSRLDAKEALRFQSLEPFDEFEEWHEKCSHYAFSLSSKGKKFGAFRTSITQRDVARVPRDTQKLSYQNRSLRAWKADSTLQRCASTTAPSL</sequence>
<dbReference type="AlphaFoldDB" id="A0AAQ4EHP5"/>
<gene>
    <name evidence="3" type="ORF">V5799_011321</name>
</gene>
<dbReference type="EMBL" id="JARKHS020015745">
    <property type="protein sequence ID" value="KAK8774151.1"/>
    <property type="molecule type" value="Genomic_DNA"/>
</dbReference>
<accession>A0AAQ4EHP5</accession>
<dbReference type="SUPFAM" id="SSF53335">
    <property type="entry name" value="S-adenosyl-L-methionine-dependent methyltransferases"/>
    <property type="match status" value="1"/>
</dbReference>
<organism evidence="3 4">
    <name type="scientific">Amblyomma americanum</name>
    <name type="common">Lone star tick</name>
    <dbReference type="NCBI Taxonomy" id="6943"/>
    <lineage>
        <taxon>Eukaryota</taxon>
        <taxon>Metazoa</taxon>
        <taxon>Ecdysozoa</taxon>
        <taxon>Arthropoda</taxon>
        <taxon>Chelicerata</taxon>
        <taxon>Arachnida</taxon>
        <taxon>Acari</taxon>
        <taxon>Parasitiformes</taxon>
        <taxon>Ixodida</taxon>
        <taxon>Ixodoidea</taxon>
        <taxon>Ixodidae</taxon>
        <taxon>Amblyomminae</taxon>
        <taxon>Amblyomma</taxon>
    </lineage>
</organism>
<evidence type="ECO:0000256" key="2">
    <source>
        <dbReference type="ARBA" id="ARBA00022679"/>
    </source>
</evidence>
<dbReference type="PANTHER" id="PTHR46529:SF1">
    <property type="entry name" value="TRNA WYBUTOSINE-SYNTHESIZING PROTEIN 4"/>
    <property type="match status" value="1"/>
</dbReference>
<evidence type="ECO:0000313" key="3">
    <source>
        <dbReference type="EMBL" id="KAK8774151.1"/>
    </source>
</evidence>
<dbReference type="Gene3D" id="3.40.50.150">
    <property type="entry name" value="Vaccinia Virus protein VP39"/>
    <property type="match status" value="1"/>
</dbReference>
<comment type="caution">
    <text evidence="3">The sequence shown here is derived from an EMBL/GenBank/DDBJ whole genome shotgun (WGS) entry which is preliminary data.</text>
</comment>
<protein>
    <submittedName>
        <fullName evidence="3">Uncharacterized protein</fullName>
    </submittedName>
</protein>
<proteinExistence type="predicted"/>
<evidence type="ECO:0000256" key="1">
    <source>
        <dbReference type="ARBA" id="ARBA00022603"/>
    </source>
</evidence>
<name>A0AAQ4EHP5_AMBAM</name>